<feature type="region of interest" description="Disordered" evidence="1">
    <location>
        <begin position="1167"/>
        <end position="1244"/>
    </location>
</feature>
<feature type="compositionally biased region" description="Basic and acidic residues" evidence="1">
    <location>
        <begin position="1171"/>
        <end position="1185"/>
    </location>
</feature>
<protein>
    <recommendedName>
        <fullName evidence="5">WW domain-containing protein</fullName>
    </recommendedName>
</protein>
<feature type="transmembrane region" description="Helical" evidence="2">
    <location>
        <begin position="311"/>
        <end position="329"/>
    </location>
</feature>
<feature type="region of interest" description="Disordered" evidence="1">
    <location>
        <begin position="529"/>
        <end position="556"/>
    </location>
</feature>
<organism evidence="3 4">
    <name type="scientific">Perkinsus chesapeaki</name>
    <name type="common">Clam parasite</name>
    <name type="synonym">Perkinsus andrewsi</name>
    <dbReference type="NCBI Taxonomy" id="330153"/>
    <lineage>
        <taxon>Eukaryota</taxon>
        <taxon>Sar</taxon>
        <taxon>Alveolata</taxon>
        <taxon>Perkinsozoa</taxon>
        <taxon>Perkinsea</taxon>
        <taxon>Perkinsida</taxon>
        <taxon>Perkinsidae</taxon>
        <taxon>Perkinsus</taxon>
    </lineage>
</organism>
<accession>A0A7J6MLJ4</accession>
<dbReference type="OrthoDB" id="425313at2759"/>
<dbReference type="EMBL" id="JAAPAO010000109">
    <property type="protein sequence ID" value="KAF4672453.1"/>
    <property type="molecule type" value="Genomic_DNA"/>
</dbReference>
<feature type="non-terminal residue" evidence="3">
    <location>
        <position position="1478"/>
    </location>
</feature>
<keyword evidence="4" id="KW-1185">Reference proteome</keyword>
<feature type="region of interest" description="Disordered" evidence="1">
    <location>
        <begin position="113"/>
        <end position="149"/>
    </location>
</feature>
<name>A0A7J6MLJ4_PERCH</name>
<feature type="region of interest" description="Disordered" evidence="1">
    <location>
        <begin position="1359"/>
        <end position="1396"/>
    </location>
</feature>
<keyword evidence="2" id="KW-0472">Membrane</keyword>
<evidence type="ECO:0000256" key="1">
    <source>
        <dbReference type="SAM" id="MobiDB-lite"/>
    </source>
</evidence>
<gene>
    <name evidence="3" type="ORF">FOL47_000512</name>
</gene>
<evidence type="ECO:0000313" key="3">
    <source>
        <dbReference type="EMBL" id="KAF4672453.1"/>
    </source>
</evidence>
<keyword evidence="2" id="KW-1133">Transmembrane helix</keyword>
<evidence type="ECO:0008006" key="5">
    <source>
        <dbReference type="Google" id="ProtNLM"/>
    </source>
</evidence>
<comment type="caution">
    <text evidence="3">The sequence shown here is derived from an EMBL/GenBank/DDBJ whole genome shotgun (WGS) entry which is preliminary data.</text>
</comment>
<sequence>MNLTLNYAEFVTMAFLTVVPPFLYCAAVLCEYEWGNSFNVEGPQIKERPALIFALAAHIMSLFYEIFFVYLTMADKNGLPVKFSTVWCIDVLGFGLETIKEVSEPVAEPKIINSSGLPGYTDDNGPINDWGVHKPTGQQEDPKDGQYHPDVSKDLKSACSRAEKDMQKIFRHWAKEEHLLSDSERQDLAKMKARFEKDRKKLAKLLEEERGKGDATPGTPFNPTEGWIRLGYKTDGGENLPYYLNVETGEIKWDAPTREAGIYDYKETTNSVESQLKEFELKSKALLDQEKAAIQAATEASKREKVRIPYILFRFGSAIVVAAWLFAIGETSAEVSLKYDPSFNERNIHHRRLSATTDAADEGLDITYASQEDIKLPEHLVWYTPYKMACNSKKTVLADFHSLREVYTSIPAVSSSVLKCAAASEYSKNKEIKDVLVRDDGDVYVLLDDSRLLSCTNGESILDNSGLPSTAASMISAIGSIGHNEYAIVSGIDEEMSDELDAGVQNTQSRLNETLREYASVSGALQRIQSNSRSRTVTPRADTGGLTPSRGEGRDKVMTADLTKQSPSSSPMARWRGLQELEYLAEAQRIGREVAKLGLASTTARAVDILRPPRSALSGLNGWDIQLHGDAVRVNLQDPNLAYKANEVPWRATDVTIIGNGPVPAFAHGWYYEVIVKRVDPLIPQTAIGNEGRVVLPEDPAGLTIGVTTTHPNNLTKIPLGGSWRLPGTVLIGYDGQISITESNIMKPKFTVIPNGWSPARELTAGRRLGIFIPAHGGVRHRVFLLLDGKVIVRGPLMPADLATMPIWPVVELLGNSRAVTLVRMAELAPPAYQLATCVGDINSSNLEEDIQEARICCQWGMAGRCIRLLSDRTLAVVTEDERADAKLPLGGRIIVGNGPVKELTNGMRYFEIRIKKLRPNVARFVSSSTGSNKRWCSIRQKAVMYLSIGYHAATQGLKRIPQVCHINQLPDTNYITVEHPANTITLSTRIGLLLSRDEKILALFIDGHLRGRMQISCPALLDESSTTYPIVDLGRGIWAVSFVANAGPPKEAQSSIQLSNTNNAAVKIQRFIRRRRNIHMLQDAVIEGLARYKGKMELAQQRSIQDQQFAIQKHQLEILEELLRTQRSANDSLVRIARSASTSPIANRPVIPSTALMETKQKVMQSEAIPLRKERETTNVDRLKSRQSRSRLGEERSRKRENSIRWASTVNPDVSRENGVRQTIKGSERRPDRKSTRVDRTTKASIHTIEDRIEMAVSIPDTSSDDEELEQVANTPKTVKNLLSGCGSFFYPSPWRFVIISNDGLHVSRRKGAESTKGNIAIGAEALKLHIEDLNIISFRRERYMRRCYVESEITATTRTREGRKEKSRPRSAGGGYMQQQQRQESKPDGGLERAKERDPAIFNQITNSQFNRTVLLLNRYGREKTISGEGRGTISSRGLGGRLLYGPMTGHPISLLMSLTGSRLLRPTDPKRIMAE</sequence>
<evidence type="ECO:0000256" key="2">
    <source>
        <dbReference type="SAM" id="Phobius"/>
    </source>
</evidence>
<proteinExistence type="predicted"/>
<feature type="compositionally biased region" description="Basic and acidic residues" evidence="1">
    <location>
        <begin position="1227"/>
        <end position="1244"/>
    </location>
</feature>
<feature type="compositionally biased region" description="Basic and acidic residues" evidence="1">
    <location>
        <begin position="140"/>
        <end position="149"/>
    </location>
</feature>
<reference evidence="3 4" key="1">
    <citation type="submission" date="2020-04" db="EMBL/GenBank/DDBJ databases">
        <title>Perkinsus chesapeaki whole genome sequence.</title>
        <authorList>
            <person name="Bogema D.R."/>
        </authorList>
    </citation>
    <scope>NUCLEOTIDE SEQUENCE [LARGE SCALE GENOMIC DNA]</scope>
    <source>
        <strain evidence="3">ATCC PRA-425</strain>
    </source>
</reference>
<feature type="transmembrane region" description="Helical" evidence="2">
    <location>
        <begin position="7"/>
        <end position="29"/>
    </location>
</feature>
<keyword evidence="2" id="KW-0812">Transmembrane</keyword>
<evidence type="ECO:0000313" key="4">
    <source>
        <dbReference type="Proteomes" id="UP000591131"/>
    </source>
</evidence>
<feature type="compositionally biased region" description="Basic and acidic residues" evidence="1">
    <location>
        <begin position="1385"/>
        <end position="1396"/>
    </location>
</feature>
<feature type="compositionally biased region" description="Basic and acidic residues" evidence="1">
    <location>
        <begin position="1192"/>
        <end position="1204"/>
    </location>
</feature>
<feature type="transmembrane region" description="Helical" evidence="2">
    <location>
        <begin position="49"/>
        <end position="73"/>
    </location>
</feature>
<dbReference type="Proteomes" id="UP000591131">
    <property type="component" value="Unassembled WGS sequence"/>
</dbReference>